<evidence type="ECO:0000313" key="2">
    <source>
        <dbReference type="EMBL" id="RGP90092.1"/>
    </source>
</evidence>
<gene>
    <name evidence="2" type="ORF">BC353_09230</name>
</gene>
<dbReference type="RefSeq" id="WP_114772755.1">
    <property type="nucleotide sequence ID" value="NZ_CP147727.1"/>
</dbReference>
<sequence>MMKHLSNIFFMLVFVIGFAAYGNTGFAWFLLCLPLVVWLWHVLGWFVRFPRLMVFAWFVLLCFKWPAALGLSASVIIVLMFKQRHSIARETPVKRRQQRQCLWGSYDYDIRTFSDD</sequence>
<keyword evidence="1" id="KW-0812">Transmembrane</keyword>
<evidence type="ECO:0000256" key="1">
    <source>
        <dbReference type="SAM" id="Phobius"/>
    </source>
</evidence>
<protein>
    <submittedName>
        <fullName evidence="2">Uncharacterized protein</fullName>
    </submittedName>
</protein>
<keyword evidence="1" id="KW-0472">Membrane</keyword>
<evidence type="ECO:0000313" key="3">
    <source>
        <dbReference type="Proteomes" id="UP000266701"/>
    </source>
</evidence>
<dbReference type="AlphaFoldDB" id="A0A395U0L3"/>
<reference evidence="2 3" key="1">
    <citation type="journal article" date="2017" name="Emerg. Infect. Dis.">
        <title>Carbapenemase VCC-1-Producing Vibrio cholerae in Coastal Waters of Germany.</title>
        <authorList>
            <person name="Hammerl J.A."/>
            <person name="Jackel C."/>
            <person name="Bortolaia V."/>
            <person name="Schwartz K."/>
            <person name="Bier N."/>
            <person name="Hendriksen R.S."/>
            <person name="Guerra B."/>
            <person name="Strauch E."/>
        </authorList>
    </citation>
    <scope>NUCLEOTIDE SEQUENCE [LARGE SCALE GENOMIC DNA]</scope>
    <source>
        <strain evidence="2 3">VN-2825</strain>
    </source>
</reference>
<organism evidence="2 3">
    <name type="scientific">Vibrio cholerae</name>
    <dbReference type="NCBI Taxonomy" id="666"/>
    <lineage>
        <taxon>Bacteria</taxon>
        <taxon>Pseudomonadati</taxon>
        <taxon>Pseudomonadota</taxon>
        <taxon>Gammaproteobacteria</taxon>
        <taxon>Vibrionales</taxon>
        <taxon>Vibrionaceae</taxon>
        <taxon>Vibrio</taxon>
    </lineage>
</organism>
<keyword evidence="1" id="KW-1133">Transmembrane helix</keyword>
<feature type="transmembrane region" description="Helical" evidence="1">
    <location>
        <begin position="52"/>
        <end position="81"/>
    </location>
</feature>
<dbReference type="EMBL" id="MCBA01000057">
    <property type="protein sequence ID" value="RGP90092.1"/>
    <property type="molecule type" value="Genomic_DNA"/>
</dbReference>
<accession>A0A395U0L3</accession>
<dbReference type="Proteomes" id="UP000266701">
    <property type="component" value="Unassembled WGS sequence"/>
</dbReference>
<feature type="transmembrane region" description="Helical" evidence="1">
    <location>
        <begin position="12"/>
        <end position="40"/>
    </location>
</feature>
<proteinExistence type="predicted"/>
<comment type="caution">
    <text evidence="2">The sequence shown here is derived from an EMBL/GenBank/DDBJ whole genome shotgun (WGS) entry which is preliminary data.</text>
</comment>
<name>A0A395U0L3_VIBCL</name>